<dbReference type="PROSITE" id="PS51257">
    <property type="entry name" value="PROKAR_LIPOPROTEIN"/>
    <property type="match status" value="1"/>
</dbReference>
<protein>
    <submittedName>
        <fullName evidence="2">Uncharacterized protein</fullName>
    </submittedName>
</protein>
<keyword evidence="1" id="KW-0732">Signal</keyword>
<evidence type="ECO:0000256" key="1">
    <source>
        <dbReference type="SAM" id="SignalP"/>
    </source>
</evidence>
<dbReference type="Proteomes" id="UP001164819">
    <property type="component" value="Chromosome"/>
</dbReference>
<dbReference type="RefSeq" id="WP_269315583.1">
    <property type="nucleotide sequence ID" value="NZ_CP098251.1"/>
</dbReference>
<dbReference type="EMBL" id="CP098251">
    <property type="protein sequence ID" value="WAV90544.1"/>
    <property type="molecule type" value="Genomic_DNA"/>
</dbReference>
<name>A0A9E9LD52_9BURK</name>
<proteinExistence type="predicted"/>
<gene>
    <name evidence="2" type="ORF">NB646_06635</name>
</gene>
<accession>A0A9E9LD52</accession>
<feature type="chain" id="PRO_5038387759" evidence="1">
    <location>
        <begin position="21"/>
        <end position="165"/>
    </location>
</feature>
<feature type="signal peptide" evidence="1">
    <location>
        <begin position="1"/>
        <end position="20"/>
    </location>
</feature>
<organism evidence="2">
    <name type="scientific">Oxalobacter aliiformigenes</name>
    <dbReference type="NCBI Taxonomy" id="2946593"/>
    <lineage>
        <taxon>Bacteria</taxon>
        <taxon>Pseudomonadati</taxon>
        <taxon>Pseudomonadota</taxon>
        <taxon>Betaproteobacteria</taxon>
        <taxon>Burkholderiales</taxon>
        <taxon>Oxalobacteraceae</taxon>
        <taxon>Oxalobacter</taxon>
    </lineage>
</organism>
<evidence type="ECO:0000313" key="2">
    <source>
        <dbReference type="EMBL" id="WAV90544.1"/>
    </source>
</evidence>
<dbReference type="AlphaFoldDB" id="A0A9E9LD52"/>
<sequence>MKHQIVLSLLLASFSIFSCAQETVQSELRPVPAERIHTHILPAENTAVVTFESRNVTGPCDMGLWIDGKLAAVFHAHETWKIPLAEGERELRLSWAPVEEEKRKAVQKEKGKYCLKNHPEQQGTVRKIRITKNMPRTFVLRTNRGYLFKIMPREEKVSSRVLQSF</sequence>
<reference evidence="2" key="1">
    <citation type="journal article" date="2022" name="Front. Microbiol.">
        <title>New perspectives on an old grouping: The genomic and phenotypic variability of Oxalobacter formigenes and the implications for calcium oxalate stone prevention.</title>
        <authorList>
            <person name="Chmiel J.A."/>
            <person name="Carr C."/>
            <person name="Stuivenberg G.A."/>
            <person name="Venema R."/>
            <person name="Chanyi R.M."/>
            <person name="Al K.F."/>
            <person name="Giguere D."/>
            <person name="Say H."/>
            <person name="Akouris P.P."/>
            <person name="Dominguez Romero S.A."/>
            <person name="Kwong A."/>
            <person name="Tai V."/>
            <person name="Koval S.F."/>
            <person name="Razvi H."/>
            <person name="Bjazevic J."/>
            <person name="Burton J.P."/>
        </authorList>
    </citation>
    <scope>NUCLEOTIDE SEQUENCE</scope>
    <source>
        <strain evidence="2">OxK</strain>
    </source>
</reference>